<dbReference type="EC" id="3.2.1.1" evidence="2"/>
<evidence type="ECO:0000313" key="8">
    <source>
        <dbReference type="EMBL" id="NYK12169.1"/>
    </source>
</evidence>
<sequence>MRSRLPVILTTVAALALLPLIAATPASAATTGLWAGWTANSPSSYTVQVANTPAMTATVTTDSRAGQIGVISGASTWLSQGTPVGAKYGSSLNRPYLNLRPKADNPASPSTTTYSFANPTPTSGWTFVLGDIDADKVQIRAVGPNGTALTAAQLGFNGGFNYCAPGVAGKPSCTGSATDVPTWDATTQTLTGNAAAADTNGAAGWFEPTAPISSLTFIYTQRSGLPVYQTWFASLARDVTGTVTTTDASSPAGATLTLTDANGTVVGTTTSGADGTYSFPGVQASAGYTVSITPPGGWIADAPRSRPVDLSATDGVADFSMHVIVPVAVGGTVRDTAGNAVPGATVELMPGVTTVTGPDGTYLFDHAEVGPYTVQVTDVPAGYTVVTPGQPITVPSGSETPILGVDFQVRENPSLSGTVTDAAGPVAGVVITATGPSGTVSTVTGADGTYTLPRLDAGGYSVTVSAPDGYLISGPAERDATVDADDVTGVDFALAKTGSLAGVVTADTGPVGGATVVVTGPDAPTTLTTGTDGSYDLGGLPPGDYTITLTIPDGYTASGPLTQTVTITDAGDALAVPGFALTAVPAPPTPTPGDGSGSTSLTTGELADTGSTGASTLIALAALFTIGGAATIVAGRRRARVRRG</sequence>
<dbReference type="SUPFAM" id="SSF49452">
    <property type="entry name" value="Starch-binding domain-like"/>
    <property type="match status" value="2"/>
</dbReference>
<protein>
    <recommendedName>
        <fullName evidence="2">alpha-amylase</fullName>
        <ecNumber evidence="2">3.2.1.1</ecNumber>
    </recommendedName>
    <alternativeName>
        <fullName evidence="4">1,4-alpha-D-glucan glucanohydrolase</fullName>
    </alternativeName>
</protein>
<feature type="signal peptide" evidence="7">
    <location>
        <begin position="1"/>
        <end position="28"/>
    </location>
</feature>
<reference evidence="8 9" key="1">
    <citation type="submission" date="2020-07" db="EMBL/GenBank/DDBJ databases">
        <title>Sequencing the genomes of 1000 actinobacteria strains.</title>
        <authorList>
            <person name="Klenk H.-P."/>
        </authorList>
    </citation>
    <scope>NUCLEOTIDE SEQUENCE [LARGE SCALE GENOMIC DNA]</scope>
    <source>
        <strain evidence="8 9">DSM 15166</strain>
    </source>
</reference>
<feature type="transmembrane region" description="Helical" evidence="6">
    <location>
        <begin position="617"/>
        <end position="635"/>
    </location>
</feature>
<proteinExistence type="predicted"/>
<keyword evidence="3 7" id="KW-0732">Signal</keyword>
<comment type="catalytic activity">
    <reaction evidence="1">
        <text>Endohydrolysis of (1-&gt;4)-alpha-D-glucosidic linkages in polysaccharides containing three or more (1-&gt;4)-alpha-linked D-glucose units.</text>
        <dbReference type="EC" id="3.2.1.1"/>
    </reaction>
</comment>
<evidence type="ECO:0000256" key="7">
    <source>
        <dbReference type="SAM" id="SignalP"/>
    </source>
</evidence>
<dbReference type="Pfam" id="PF13620">
    <property type="entry name" value="CarboxypepD_reg"/>
    <property type="match status" value="4"/>
</dbReference>
<dbReference type="Proteomes" id="UP000521075">
    <property type="component" value="Unassembled WGS sequence"/>
</dbReference>
<gene>
    <name evidence="8" type="ORF">HNR14_004050</name>
</gene>
<keyword evidence="6" id="KW-0472">Membrane</keyword>
<dbReference type="PANTHER" id="PTHR23303">
    <property type="entry name" value="CARBOXYPEPTIDASE REGULATORY REGION-CONTAINING"/>
    <property type="match status" value="1"/>
</dbReference>
<organism evidence="8 9">
    <name type="scientific">Leifsonia naganoensis</name>
    <dbReference type="NCBI Taxonomy" id="150025"/>
    <lineage>
        <taxon>Bacteria</taxon>
        <taxon>Bacillati</taxon>
        <taxon>Actinomycetota</taxon>
        <taxon>Actinomycetes</taxon>
        <taxon>Micrococcales</taxon>
        <taxon>Microbacteriaceae</taxon>
        <taxon>Leifsonia</taxon>
    </lineage>
</organism>
<feature type="compositionally biased region" description="Low complexity" evidence="5">
    <location>
        <begin position="597"/>
        <end position="607"/>
    </location>
</feature>
<dbReference type="GO" id="GO:0005975">
    <property type="term" value="P:carbohydrate metabolic process"/>
    <property type="evidence" value="ECO:0007669"/>
    <property type="project" value="UniProtKB-ARBA"/>
</dbReference>
<name>A0A853DWW6_9MICO</name>
<dbReference type="InterPro" id="IPR013784">
    <property type="entry name" value="Carb-bd-like_fold"/>
</dbReference>
<dbReference type="RefSeq" id="WP_179702402.1">
    <property type="nucleotide sequence ID" value="NZ_BAAAHA010000002.1"/>
</dbReference>
<dbReference type="InterPro" id="IPR013783">
    <property type="entry name" value="Ig-like_fold"/>
</dbReference>
<dbReference type="Gene3D" id="2.60.40.1120">
    <property type="entry name" value="Carboxypeptidase-like, regulatory domain"/>
    <property type="match status" value="3"/>
</dbReference>
<evidence type="ECO:0000256" key="2">
    <source>
        <dbReference type="ARBA" id="ARBA00012595"/>
    </source>
</evidence>
<keyword evidence="9" id="KW-1185">Reference proteome</keyword>
<keyword evidence="6" id="KW-0812">Transmembrane</keyword>
<dbReference type="SUPFAM" id="SSF49478">
    <property type="entry name" value="Cna protein B-type domain"/>
    <property type="match status" value="2"/>
</dbReference>
<dbReference type="AlphaFoldDB" id="A0A853DWW6"/>
<evidence type="ECO:0000256" key="1">
    <source>
        <dbReference type="ARBA" id="ARBA00000548"/>
    </source>
</evidence>
<evidence type="ECO:0000256" key="5">
    <source>
        <dbReference type="SAM" id="MobiDB-lite"/>
    </source>
</evidence>
<dbReference type="GO" id="GO:0030246">
    <property type="term" value="F:carbohydrate binding"/>
    <property type="evidence" value="ECO:0007669"/>
    <property type="project" value="InterPro"/>
</dbReference>
<dbReference type="InterPro" id="IPR051417">
    <property type="entry name" value="SDr/BOS_complex"/>
</dbReference>
<evidence type="ECO:0000313" key="9">
    <source>
        <dbReference type="Proteomes" id="UP000521075"/>
    </source>
</evidence>
<feature type="chain" id="PRO_5032535122" description="alpha-amylase" evidence="7">
    <location>
        <begin position="29"/>
        <end position="644"/>
    </location>
</feature>
<evidence type="ECO:0000256" key="4">
    <source>
        <dbReference type="ARBA" id="ARBA00030238"/>
    </source>
</evidence>
<evidence type="ECO:0000256" key="3">
    <source>
        <dbReference type="ARBA" id="ARBA00022729"/>
    </source>
</evidence>
<comment type="caution">
    <text evidence="8">The sequence shown here is derived from an EMBL/GenBank/DDBJ whole genome shotgun (WGS) entry which is preliminary data.</text>
</comment>
<dbReference type="Gene3D" id="2.60.40.10">
    <property type="entry name" value="Immunoglobulins"/>
    <property type="match status" value="1"/>
</dbReference>
<dbReference type="EMBL" id="JACCHJ010000001">
    <property type="protein sequence ID" value="NYK12169.1"/>
    <property type="molecule type" value="Genomic_DNA"/>
</dbReference>
<accession>A0A853DWW6</accession>
<keyword evidence="6" id="KW-1133">Transmembrane helix</keyword>
<feature type="region of interest" description="Disordered" evidence="5">
    <location>
        <begin position="585"/>
        <end position="607"/>
    </location>
</feature>
<dbReference type="GO" id="GO:0004556">
    <property type="term" value="F:alpha-amylase activity"/>
    <property type="evidence" value="ECO:0007669"/>
    <property type="project" value="UniProtKB-EC"/>
</dbReference>
<evidence type="ECO:0000256" key="6">
    <source>
        <dbReference type="SAM" id="Phobius"/>
    </source>
</evidence>